<dbReference type="EMBL" id="LAVV01015035">
    <property type="protein sequence ID" value="KNZ44238.1"/>
    <property type="molecule type" value="Genomic_DNA"/>
</dbReference>
<sequence>PSASSLKIIYQPANCWVKYPEKAPKTTAAHLTVRENFNQLLTSMEQGDFSYFQTADGIRHHIDEIKFENVTYS</sequence>
<dbReference type="AlphaFoldDB" id="A0A0L6U6U5"/>
<keyword evidence="2" id="KW-1185">Reference proteome</keyword>
<organism evidence="1 2">
    <name type="scientific">Puccinia sorghi</name>
    <dbReference type="NCBI Taxonomy" id="27349"/>
    <lineage>
        <taxon>Eukaryota</taxon>
        <taxon>Fungi</taxon>
        <taxon>Dikarya</taxon>
        <taxon>Basidiomycota</taxon>
        <taxon>Pucciniomycotina</taxon>
        <taxon>Pucciniomycetes</taxon>
        <taxon>Pucciniales</taxon>
        <taxon>Pucciniaceae</taxon>
        <taxon>Puccinia</taxon>
    </lineage>
</organism>
<reference evidence="1 2" key="1">
    <citation type="submission" date="2015-08" db="EMBL/GenBank/DDBJ databases">
        <title>Next Generation Sequencing and Analysis of the Genome of Puccinia sorghi L Schw, the Causal Agent of Maize Common Rust.</title>
        <authorList>
            <person name="Rochi L."/>
            <person name="Burguener G."/>
            <person name="Darino M."/>
            <person name="Turjanski A."/>
            <person name="Kreff E."/>
            <person name="Dieguez M.J."/>
            <person name="Sacco F."/>
        </authorList>
    </citation>
    <scope>NUCLEOTIDE SEQUENCE [LARGE SCALE GENOMIC DNA]</scope>
    <source>
        <strain evidence="1 2">RO10H11247</strain>
    </source>
</reference>
<dbReference type="Proteomes" id="UP000037035">
    <property type="component" value="Unassembled WGS sequence"/>
</dbReference>
<feature type="non-terminal residue" evidence="1">
    <location>
        <position position="1"/>
    </location>
</feature>
<evidence type="ECO:0000313" key="1">
    <source>
        <dbReference type="EMBL" id="KNZ44238.1"/>
    </source>
</evidence>
<protein>
    <submittedName>
        <fullName evidence="1">Uncharacterized protein</fullName>
    </submittedName>
</protein>
<proteinExistence type="predicted"/>
<comment type="caution">
    <text evidence="1">The sequence shown here is derived from an EMBL/GenBank/DDBJ whole genome shotgun (WGS) entry which is preliminary data.</text>
</comment>
<gene>
    <name evidence="1" type="ORF">VP01_9388g1</name>
</gene>
<dbReference type="OrthoDB" id="10452725at2759"/>
<accession>A0A0L6U6U5</accession>
<evidence type="ECO:0000313" key="2">
    <source>
        <dbReference type="Proteomes" id="UP000037035"/>
    </source>
</evidence>
<dbReference type="VEuPathDB" id="FungiDB:VP01_9388g1"/>
<name>A0A0L6U6U5_9BASI</name>